<accession>A0A0D3JVD3</accession>
<protein>
    <submittedName>
        <fullName evidence="1">Uncharacterized protein</fullName>
    </submittedName>
</protein>
<reference evidence="1" key="2">
    <citation type="submission" date="2024-10" db="UniProtKB">
        <authorList>
            <consortium name="EnsemblProtists"/>
        </authorList>
    </citation>
    <scope>IDENTIFICATION</scope>
</reference>
<dbReference type="PaxDb" id="2903-EOD27468"/>
<dbReference type="EnsemblProtists" id="EOD27468">
    <property type="protein sequence ID" value="EOD27468"/>
    <property type="gene ID" value="EMIHUDRAFT_457176"/>
</dbReference>
<evidence type="ECO:0000313" key="1">
    <source>
        <dbReference type="EnsemblProtists" id="EOD27468"/>
    </source>
</evidence>
<evidence type="ECO:0000313" key="2">
    <source>
        <dbReference type="Proteomes" id="UP000013827"/>
    </source>
</evidence>
<reference evidence="2" key="1">
    <citation type="journal article" date="2013" name="Nature">
        <title>Pan genome of the phytoplankton Emiliania underpins its global distribution.</title>
        <authorList>
            <person name="Read B.A."/>
            <person name="Kegel J."/>
            <person name="Klute M.J."/>
            <person name="Kuo A."/>
            <person name="Lefebvre S.C."/>
            <person name="Maumus F."/>
            <person name="Mayer C."/>
            <person name="Miller J."/>
            <person name="Monier A."/>
            <person name="Salamov A."/>
            <person name="Young J."/>
            <person name="Aguilar M."/>
            <person name="Claverie J.M."/>
            <person name="Frickenhaus S."/>
            <person name="Gonzalez K."/>
            <person name="Herman E.K."/>
            <person name="Lin Y.C."/>
            <person name="Napier J."/>
            <person name="Ogata H."/>
            <person name="Sarno A.F."/>
            <person name="Shmutz J."/>
            <person name="Schroeder D."/>
            <person name="de Vargas C."/>
            <person name="Verret F."/>
            <person name="von Dassow P."/>
            <person name="Valentin K."/>
            <person name="Van de Peer Y."/>
            <person name="Wheeler G."/>
            <person name="Dacks J.B."/>
            <person name="Delwiche C.F."/>
            <person name="Dyhrman S.T."/>
            <person name="Glockner G."/>
            <person name="John U."/>
            <person name="Richards T."/>
            <person name="Worden A.Z."/>
            <person name="Zhang X."/>
            <person name="Grigoriev I.V."/>
            <person name="Allen A.E."/>
            <person name="Bidle K."/>
            <person name="Borodovsky M."/>
            <person name="Bowler C."/>
            <person name="Brownlee C."/>
            <person name="Cock J.M."/>
            <person name="Elias M."/>
            <person name="Gladyshev V.N."/>
            <person name="Groth M."/>
            <person name="Guda C."/>
            <person name="Hadaegh A."/>
            <person name="Iglesias-Rodriguez M.D."/>
            <person name="Jenkins J."/>
            <person name="Jones B.M."/>
            <person name="Lawson T."/>
            <person name="Leese F."/>
            <person name="Lindquist E."/>
            <person name="Lobanov A."/>
            <person name="Lomsadze A."/>
            <person name="Malik S.B."/>
            <person name="Marsh M.E."/>
            <person name="Mackinder L."/>
            <person name="Mock T."/>
            <person name="Mueller-Roeber B."/>
            <person name="Pagarete A."/>
            <person name="Parker M."/>
            <person name="Probert I."/>
            <person name="Quesneville H."/>
            <person name="Raines C."/>
            <person name="Rensing S.A."/>
            <person name="Riano-Pachon D.M."/>
            <person name="Richier S."/>
            <person name="Rokitta S."/>
            <person name="Shiraiwa Y."/>
            <person name="Soanes D.M."/>
            <person name="van der Giezen M."/>
            <person name="Wahlund T.M."/>
            <person name="Williams B."/>
            <person name="Wilson W."/>
            <person name="Wolfe G."/>
            <person name="Wurch L.L."/>
        </authorList>
    </citation>
    <scope>NUCLEOTIDE SEQUENCE</scope>
</reference>
<organism evidence="1 2">
    <name type="scientific">Emiliania huxleyi (strain CCMP1516)</name>
    <dbReference type="NCBI Taxonomy" id="280463"/>
    <lineage>
        <taxon>Eukaryota</taxon>
        <taxon>Haptista</taxon>
        <taxon>Haptophyta</taxon>
        <taxon>Prymnesiophyceae</taxon>
        <taxon>Isochrysidales</taxon>
        <taxon>Noelaerhabdaceae</taxon>
        <taxon>Emiliania</taxon>
    </lineage>
</organism>
<dbReference type="RefSeq" id="XP_005779897.1">
    <property type="nucleotide sequence ID" value="XM_005779840.1"/>
</dbReference>
<dbReference type="AlphaFoldDB" id="A0A0D3JVD3"/>
<keyword evidence="2" id="KW-1185">Reference proteome</keyword>
<dbReference type="GeneID" id="17273013"/>
<dbReference type="KEGG" id="ehx:EMIHUDRAFT_457176"/>
<dbReference type="Proteomes" id="UP000013827">
    <property type="component" value="Unassembled WGS sequence"/>
</dbReference>
<proteinExistence type="predicted"/>
<sequence>MLRRSLPWSAVIGPATSQNLATWIGQGSGMYARPLLEEFAPAPGPGGREPGVVAEIRAFLLRDSLGIALGAWQRAVEAASKTDAGDPENELALDKAAACLLSELRLLEWSLHDLEDAVAIASQTGDGAGEMDEERAAIIKQFVAAEQEWVDALRITAAAPRSAGSPARETAFDANAVYVSPDAPTHTPLVPRAAPAEPAKAGAALGLDTAGGGLFGLRCLAPLEESFRGAALRCLAFSQ</sequence>
<name>A0A0D3JVD3_EMIH1</name>
<dbReference type="HOGENOM" id="CLU_1291073_0_0_1"/>